<keyword evidence="5 6" id="KW-0472">Membrane</keyword>
<dbReference type="InterPro" id="IPR051311">
    <property type="entry name" value="DedA_domain"/>
</dbReference>
<feature type="transmembrane region" description="Helical" evidence="6">
    <location>
        <begin position="5"/>
        <end position="27"/>
    </location>
</feature>
<feature type="transmembrane region" description="Helical" evidence="6">
    <location>
        <begin position="140"/>
        <end position="162"/>
    </location>
</feature>
<evidence type="ECO:0000259" key="7">
    <source>
        <dbReference type="Pfam" id="PF09335"/>
    </source>
</evidence>
<evidence type="ECO:0000256" key="2">
    <source>
        <dbReference type="ARBA" id="ARBA00022475"/>
    </source>
</evidence>
<organism evidence="8 9">
    <name type="scientific">Thiothrix litoralis</name>
    <dbReference type="NCBI Taxonomy" id="2891210"/>
    <lineage>
        <taxon>Bacteria</taxon>
        <taxon>Pseudomonadati</taxon>
        <taxon>Pseudomonadota</taxon>
        <taxon>Gammaproteobacteria</taxon>
        <taxon>Thiotrichales</taxon>
        <taxon>Thiotrichaceae</taxon>
        <taxon>Thiothrix</taxon>
    </lineage>
</organism>
<comment type="subcellular location">
    <subcellularLocation>
        <location evidence="1">Cell membrane</location>
        <topology evidence="1">Multi-pass membrane protein</topology>
    </subcellularLocation>
</comment>
<dbReference type="InterPro" id="IPR032816">
    <property type="entry name" value="VTT_dom"/>
</dbReference>
<keyword evidence="3 6" id="KW-0812">Transmembrane</keyword>
<evidence type="ECO:0000313" key="9">
    <source>
        <dbReference type="Proteomes" id="UP000672039"/>
    </source>
</evidence>
<feature type="transmembrane region" description="Helical" evidence="6">
    <location>
        <begin position="174"/>
        <end position="194"/>
    </location>
</feature>
<evidence type="ECO:0000256" key="4">
    <source>
        <dbReference type="ARBA" id="ARBA00022989"/>
    </source>
</evidence>
<protein>
    <submittedName>
        <fullName evidence="8">DedA family protein</fullName>
    </submittedName>
</protein>
<reference evidence="8 9" key="1">
    <citation type="submission" date="2021-04" db="EMBL/GenBank/DDBJ databases">
        <title>Genomics, taxonomy and metabolism of representatives of sulfur bacteria of the genus Thiothrix: Thiothrix fructosivorans QT, Thiothrix unzii A1T and three new species, Thiothrix subterranea sp. nov., Thiothrix litoralis sp. nov. and 'Candidatus Thiothrix anitrata' sp. nov.</title>
        <authorList>
            <person name="Ravin N.V."/>
            <person name="Smolyakov D."/>
            <person name="Rudenko T.S."/>
            <person name="Mardanov A.V."/>
            <person name="Beletsky A.V."/>
            <person name="Markov N.D."/>
            <person name="Fomenkov A.I."/>
            <person name="Roberts R.J."/>
            <person name="Karnachuk O.V."/>
            <person name="Novikov A."/>
            <person name="Grabovich M.Y."/>
        </authorList>
    </citation>
    <scope>NUCLEOTIDE SEQUENCE [LARGE SCALE GENOMIC DNA]</scope>
    <source>
        <strain evidence="8 9">AS</strain>
    </source>
</reference>
<dbReference type="Proteomes" id="UP000672039">
    <property type="component" value="Chromosome"/>
</dbReference>
<evidence type="ECO:0000256" key="6">
    <source>
        <dbReference type="SAM" id="Phobius"/>
    </source>
</evidence>
<dbReference type="EMBL" id="CP072801">
    <property type="protein sequence ID" value="QTR45714.1"/>
    <property type="molecule type" value="Genomic_DNA"/>
</dbReference>
<gene>
    <name evidence="8" type="ORF">J9253_17190</name>
</gene>
<feature type="domain" description="VTT" evidence="7">
    <location>
        <begin position="34"/>
        <end position="160"/>
    </location>
</feature>
<dbReference type="RefSeq" id="WP_210222107.1">
    <property type="nucleotide sequence ID" value="NZ_CP072801.1"/>
</dbReference>
<accession>A0ABX7WPE9</accession>
<dbReference type="PANTHER" id="PTHR42709">
    <property type="entry name" value="ALKALINE PHOSPHATASE LIKE PROTEIN"/>
    <property type="match status" value="1"/>
</dbReference>
<dbReference type="Pfam" id="PF09335">
    <property type="entry name" value="VTT_dom"/>
    <property type="match status" value="1"/>
</dbReference>
<evidence type="ECO:0000256" key="5">
    <source>
        <dbReference type="ARBA" id="ARBA00023136"/>
    </source>
</evidence>
<keyword evidence="9" id="KW-1185">Reference proteome</keyword>
<evidence type="ECO:0000313" key="8">
    <source>
        <dbReference type="EMBL" id="QTR45714.1"/>
    </source>
</evidence>
<keyword evidence="2" id="KW-1003">Cell membrane</keyword>
<name>A0ABX7WPE9_9GAMM</name>
<feature type="transmembrane region" description="Helical" evidence="6">
    <location>
        <begin position="54"/>
        <end position="79"/>
    </location>
</feature>
<keyword evidence="4 6" id="KW-1133">Transmembrane helix</keyword>
<dbReference type="PANTHER" id="PTHR42709:SF6">
    <property type="entry name" value="UNDECAPRENYL PHOSPHATE TRANSPORTER A"/>
    <property type="match status" value="1"/>
</dbReference>
<sequence>MLHDFINWVLATVEAWGYWGIFIAMAMESTVLPVPSELVVIPAGMLAHQGKMDLTLVVLASTFGSLLGASINYAFALWVGRPFLEKYGKYFFVRPALLQKTDTFFLKHGAISTFTGRLVLGIRHLISLPAGLTRMNPAKFALYTVLGAGLWSLVLALFGYFIGGNQALIEENKLLITASVLGFVAVVLVGYYFWQKRRPA</sequence>
<proteinExistence type="predicted"/>
<evidence type="ECO:0000256" key="3">
    <source>
        <dbReference type="ARBA" id="ARBA00022692"/>
    </source>
</evidence>
<evidence type="ECO:0000256" key="1">
    <source>
        <dbReference type="ARBA" id="ARBA00004651"/>
    </source>
</evidence>